<keyword evidence="2" id="KW-1185">Reference proteome</keyword>
<dbReference type="EMBL" id="NHRY01000245">
    <property type="protein sequence ID" value="PPQ28358.1"/>
    <property type="molecule type" value="Genomic_DNA"/>
</dbReference>
<accession>A0A2S6N191</accession>
<evidence type="ECO:0000313" key="2">
    <source>
        <dbReference type="Proteomes" id="UP000239724"/>
    </source>
</evidence>
<name>A0A2S6N191_RHOGL</name>
<dbReference type="Proteomes" id="UP000239724">
    <property type="component" value="Unassembled WGS sequence"/>
</dbReference>
<dbReference type="InterPro" id="IPR009387">
    <property type="entry name" value="HigB-2"/>
</dbReference>
<proteinExistence type="predicted"/>
<dbReference type="OrthoDB" id="9812066at2"/>
<comment type="caution">
    <text evidence="1">The sequence shown here is derived from an EMBL/GenBank/DDBJ whole genome shotgun (WGS) entry which is preliminary data.</text>
</comment>
<dbReference type="AlphaFoldDB" id="A0A2S6N191"/>
<gene>
    <name evidence="1" type="ORF">CCS01_24925</name>
</gene>
<evidence type="ECO:0000313" key="1">
    <source>
        <dbReference type="EMBL" id="PPQ28358.1"/>
    </source>
</evidence>
<dbReference type="PIRSF" id="PIRSF039032">
    <property type="entry name" value="HigB-2"/>
    <property type="match status" value="1"/>
</dbReference>
<reference evidence="1 2" key="1">
    <citation type="journal article" date="2018" name="Arch. Microbiol.">
        <title>New insights into the metabolic potential of the phototrophic purple bacterium Rhodopila globiformis DSM 161(T) from its draft genome sequence and evidence for a vanadium-dependent nitrogenase.</title>
        <authorList>
            <person name="Imhoff J.F."/>
            <person name="Rahn T."/>
            <person name="Kunzel S."/>
            <person name="Neulinger S.C."/>
        </authorList>
    </citation>
    <scope>NUCLEOTIDE SEQUENCE [LARGE SCALE GENOMIC DNA]</scope>
    <source>
        <strain evidence="1 2">DSM 161</strain>
    </source>
</reference>
<dbReference type="Pfam" id="PF06296">
    <property type="entry name" value="RelE"/>
    <property type="match status" value="1"/>
</dbReference>
<organism evidence="1 2">
    <name type="scientific">Rhodopila globiformis</name>
    <name type="common">Rhodopseudomonas globiformis</name>
    <dbReference type="NCBI Taxonomy" id="1071"/>
    <lineage>
        <taxon>Bacteria</taxon>
        <taxon>Pseudomonadati</taxon>
        <taxon>Pseudomonadota</taxon>
        <taxon>Alphaproteobacteria</taxon>
        <taxon>Acetobacterales</taxon>
        <taxon>Acetobacteraceae</taxon>
        <taxon>Rhodopila</taxon>
    </lineage>
</organism>
<sequence length="111" mass="12832">MITVAETGVFLRQAAKLWTDDDRAAFVDYIAANPDAGDVIPDTSGLRKIRWTRPGIGKRGGVRVIYFYHDDSMPLYLLLIYAKNERENWTPDDRRRVQALADGIRQAWRRH</sequence>
<protein>
    <submittedName>
        <fullName evidence="1">Addiction module toxin RelE</fullName>
    </submittedName>
</protein>